<keyword evidence="4" id="KW-1185">Reference proteome</keyword>
<dbReference type="EMBL" id="JACCAC010000001">
    <property type="protein sequence ID" value="NYG54155.1"/>
    <property type="molecule type" value="Genomic_DNA"/>
</dbReference>
<dbReference type="AlphaFoldDB" id="A0A7Y9RUE3"/>
<keyword evidence="2" id="KW-1133">Transmembrane helix</keyword>
<name>A0A7Y9RUE3_9ACTN</name>
<comment type="caution">
    <text evidence="3">The sequence shown here is derived from an EMBL/GenBank/DDBJ whole genome shotgun (WGS) entry which is preliminary data.</text>
</comment>
<gene>
    <name evidence="3" type="ORF">BJ989_000459</name>
</gene>
<feature type="transmembrane region" description="Helical" evidence="2">
    <location>
        <begin position="108"/>
        <end position="126"/>
    </location>
</feature>
<dbReference type="Proteomes" id="UP000544110">
    <property type="component" value="Unassembled WGS sequence"/>
</dbReference>
<feature type="region of interest" description="Disordered" evidence="1">
    <location>
        <begin position="55"/>
        <end position="91"/>
    </location>
</feature>
<evidence type="ECO:0000256" key="1">
    <source>
        <dbReference type="SAM" id="MobiDB-lite"/>
    </source>
</evidence>
<keyword evidence="2" id="KW-0472">Membrane</keyword>
<feature type="region of interest" description="Disordered" evidence="1">
    <location>
        <begin position="134"/>
        <end position="183"/>
    </location>
</feature>
<accession>A0A7Y9RUE3</accession>
<feature type="compositionally biased region" description="Low complexity" evidence="1">
    <location>
        <begin position="155"/>
        <end position="170"/>
    </location>
</feature>
<evidence type="ECO:0000313" key="3">
    <source>
        <dbReference type="EMBL" id="NYG54155.1"/>
    </source>
</evidence>
<feature type="region of interest" description="Disordered" evidence="1">
    <location>
        <begin position="1"/>
        <end position="20"/>
    </location>
</feature>
<feature type="compositionally biased region" description="Low complexity" evidence="1">
    <location>
        <begin position="134"/>
        <end position="147"/>
    </location>
</feature>
<keyword evidence="2" id="KW-0812">Transmembrane</keyword>
<sequence>MVEPDRPEPADAPDGTGRDDALRRLLADVRVTEPAPPHVVARLDAALAALAAERGAGVDLGPTVQVAGSQTPGRPTPRVPSPGGTPADRTLDHELAARRRRRHGRRRAGLAAAAAVVVAGLGATLVDDLGPLPGAGGDTATSDAAGEAEGGEAGGAASSEAESAPGAAEAPAEDRDLGSTTYAVGGVPALTSAGFDQEVRRVLGTEPPSALVDEQRSGADVVRALQACGLGPAAGDDASLPVTYDGIPALLLVRDDPDRPGGAVLVEVVACADGPAPGGTRTLRTARSERAGPVAP</sequence>
<dbReference type="RefSeq" id="WP_179516838.1">
    <property type="nucleotide sequence ID" value="NZ_JACCAC010000001.1"/>
</dbReference>
<proteinExistence type="predicted"/>
<evidence type="ECO:0000313" key="4">
    <source>
        <dbReference type="Proteomes" id="UP000544110"/>
    </source>
</evidence>
<feature type="region of interest" description="Disordered" evidence="1">
    <location>
        <begin position="275"/>
        <end position="296"/>
    </location>
</feature>
<reference evidence="3 4" key="1">
    <citation type="submission" date="2020-07" db="EMBL/GenBank/DDBJ databases">
        <title>Sequencing the genomes of 1000 actinobacteria strains.</title>
        <authorList>
            <person name="Klenk H.-P."/>
        </authorList>
    </citation>
    <scope>NUCLEOTIDE SEQUENCE [LARGE SCALE GENOMIC DNA]</scope>
    <source>
        <strain evidence="3 4">DSM 24552</strain>
    </source>
</reference>
<organism evidence="3 4">
    <name type="scientific">Nocardioides perillae</name>
    <dbReference type="NCBI Taxonomy" id="1119534"/>
    <lineage>
        <taxon>Bacteria</taxon>
        <taxon>Bacillati</taxon>
        <taxon>Actinomycetota</taxon>
        <taxon>Actinomycetes</taxon>
        <taxon>Propionibacteriales</taxon>
        <taxon>Nocardioidaceae</taxon>
        <taxon>Nocardioides</taxon>
    </lineage>
</organism>
<protein>
    <submittedName>
        <fullName evidence="3">Uncharacterized protein</fullName>
    </submittedName>
</protein>
<evidence type="ECO:0000256" key="2">
    <source>
        <dbReference type="SAM" id="Phobius"/>
    </source>
</evidence>